<gene>
    <name evidence="3" type="ORF">HRR80_003385</name>
</gene>
<sequence>MQPDGAGFTGITTPDGPDTTLLESIASSLASEFSQTTGTRTGAPSSSAATFTSVSESASAFAPASASESPSAAPTSAISSTTFTTSVTSAASSISDTHASTTATNAASSTNGAVTVSHSKCDSISCSSALKAAVAVPLVVAALVGLFLFLFFARRRKKRTRGDGAAVSEKKAKKAGKKWSRHLRAFSFDAELLMGGRFSSTNSIRSRDPSVRSGANASQTAAQSAEPSLHSIEEEVAPPYRDAISHGHTPASPRHPRSPVPITSVTTDPIPRPASTATAPPPYGSVVGETRHQEPPTPASATDPFADSAPVSPIDDSPFNDPPDARPGISRNSSLYQHGSADDLSEAASIREAQVGRRVSARATDNTGGGGN</sequence>
<comment type="caution">
    <text evidence="3">The sequence shown here is derived from an EMBL/GenBank/DDBJ whole genome shotgun (WGS) entry which is preliminary data.</text>
</comment>
<feature type="region of interest" description="Disordered" evidence="1">
    <location>
        <begin position="242"/>
        <end position="372"/>
    </location>
</feature>
<evidence type="ECO:0000256" key="2">
    <source>
        <dbReference type="SAM" id="Phobius"/>
    </source>
</evidence>
<dbReference type="AlphaFoldDB" id="A0AAN6IWK4"/>
<keyword evidence="2" id="KW-1133">Transmembrane helix</keyword>
<feature type="transmembrane region" description="Helical" evidence="2">
    <location>
        <begin position="129"/>
        <end position="152"/>
    </location>
</feature>
<feature type="compositionally biased region" description="Low complexity" evidence="1">
    <location>
        <begin position="9"/>
        <end position="21"/>
    </location>
</feature>
<keyword evidence="2" id="KW-0812">Transmembrane</keyword>
<feature type="region of interest" description="Disordered" evidence="1">
    <location>
        <begin position="1"/>
        <end position="21"/>
    </location>
</feature>
<dbReference type="EMBL" id="JAJGCB010000004">
    <property type="protein sequence ID" value="KAJ8993362.1"/>
    <property type="molecule type" value="Genomic_DNA"/>
</dbReference>
<reference evidence="3" key="1">
    <citation type="submission" date="2023-01" db="EMBL/GenBank/DDBJ databases">
        <title>Exophiala dermititidis isolated from Cystic Fibrosis Patient.</title>
        <authorList>
            <person name="Kurbessoian T."/>
            <person name="Crocker A."/>
            <person name="Murante D."/>
            <person name="Hogan D.A."/>
            <person name="Stajich J.E."/>
        </authorList>
    </citation>
    <scope>NUCLEOTIDE SEQUENCE</scope>
    <source>
        <strain evidence="3">Ex8</strain>
    </source>
</reference>
<organism evidence="3 4">
    <name type="scientific">Exophiala dermatitidis</name>
    <name type="common">Black yeast-like fungus</name>
    <name type="synonym">Wangiella dermatitidis</name>
    <dbReference type="NCBI Taxonomy" id="5970"/>
    <lineage>
        <taxon>Eukaryota</taxon>
        <taxon>Fungi</taxon>
        <taxon>Dikarya</taxon>
        <taxon>Ascomycota</taxon>
        <taxon>Pezizomycotina</taxon>
        <taxon>Eurotiomycetes</taxon>
        <taxon>Chaetothyriomycetidae</taxon>
        <taxon>Chaetothyriales</taxon>
        <taxon>Herpotrichiellaceae</taxon>
        <taxon>Exophiala</taxon>
    </lineage>
</organism>
<accession>A0AAN6IWK4</accession>
<evidence type="ECO:0000313" key="4">
    <source>
        <dbReference type="Proteomes" id="UP001161757"/>
    </source>
</evidence>
<feature type="compositionally biased region" description="Polar residues" evidence="1">
    <location>
        <begin position="213"/>
        <end position="226"/>
    </location>
</feature>
<dbReference type="Proteomes" id="UP001161757">
    <property type="component" value="Unassembled WGS sequence"/>
</dbReference>
<feature type="region of interest" description="Disordered" evidence="1">
    <location>
        <begin position="199"/>
        <end position="230"/>
    </location>
</feature>
<evidence type="ECO:0000256" key="1">
    <source>
        <dbReference type="SAM" id="MobiDB-lite"/>
    </source>
</evidence>
<evidence type="ECO:0000313" key="3">
    <source>
        <dbReference type="EMBL" id="KAJ8993362.1"/>
    </source>
</evidence>
<keyword evidence="2" id="KW-0472">Membrane</keyword>
<protein>
    <submittedName>
        <fullName evidence="3">Uncharacterized protein</fullName>
    </submittedName>
</protein>
<proteinExistence type="predicted"/>
<name>A0AAN6IWK4_EXODE</name>